<gene>
    <name evidence="4" type="ORF">GCM10023200_59900</name>
</gene>
<proteinExistence type="predicted"/>
<evidence type="ECO:0000313" key="5">
    <source>
        <dbReference type="Proteomes" id="UP001500928"/>
    </source>
</evidence>
<dbReference type="InterPro" id="IPR057169">
    <property type="entry name" value="DUF7847"/>
</dbReference>
<evidence type="ECO:0000256" key="2">
    <source>
        <dbReference type="SAM" id="Phobius"/>
    </source>
</evidence>
<keyword evidence="5" id="KW-1185">Reference proteome</keyword>
<evidence type="ECO:0000313" key="4">
    <source>
        <dbReference type="EMBL" id="GAA4814257.1"/>
    </source>
</evidence>
<name>A0ABP9CQB8_9PSEU</name>
<feature type="transmembrane region" description="Helical" evidence="2">
    <location>
        <begin position="159"/>
        <end position="186"/>
    </location>
</feature>
<dbReference type="Pfam" id="PF25231">
    <property type="entry name" value="DUF7847"/>
    <property type="match status" value="1"/>
</dbReference>
<feature type="compositionally biased region" description="Pro residues" evidence="1">
    <location>
        <begin position="78"/>
        <end position="97"/>
    </location>
</feature>
<feature type="compositionally biased region" description="Gly residues" evidence="1">
    <location>
        <begin position="98"/>
        <end position="115"/>
    </location>
</feature>
<feature type="transmembrane region" description="Helical" evidence="2">
    <location>
        <begin position="206"/>
        <end position="236"/>
    </location>
</feature>
<reference evidence="5" key="1">
    <citation type="journal article" date="2019" name="Int. J. Syst. Evol. Microbiol.">
        <title>The Global Catalogue of Microorganisms (GCM) 10K type strain sequencing project: providing services to taxonomists for standard genome sequencing and annotation.</title>
        <authorList>
            <consortium name="The Broad Institute Genomics Platform"/>
            <consortium name="The Broad Institute Genome Sequencing Center for Infectious Disease"/>
            <person name="Wu L."/>
            <person name="Ma J."/>
        </authorList>
    </citation>
    <scope>NUCLEOTIDE SEQUENCE [LARGE SCALE GENOMIC DNA]</scope>
    <source>
        <strain evidence="5">JCM 17979</strain>
    </source>
</reference>
<comment type="caution">
    <text evidence="4">The sequence shown here is derived from an EMBL/GenBank/DDBJ whole genome shotgun (WGS) entry which is preliminary data.</text>
</comment>
<organism evidence="4 5">
    <name type="scientific">Actinomycetospora chlora</name>
    <dbReference type="NCBI Taxonomy" id="663608"/>
    <lineage>
        <taxon>Bacteria</taxon>
        <taxon>Bacillati</taxon>
        <taxon>Actinomycetota</taxon>
        <taxon>Actinomycetes</taxon>
        <taxon>Pseudonocardiales</taxon>
        <taxon>Pseudonocardiaceae</taxon>
        <taxon>Actinomycetospora</taxon>
    </lineage>
</organism>
<keyword evidence="2" id="KW-0472">Membrane</keyword>
<accession>A0ABP9CQB8</accession>
<evidence type="ECO:0000256" key="1">
    <source>
        <dbReference type="SAM" id="MobiDB-lite"/>
    </source>
</evidence>
<dbReference type="EMBL" id="BAABHO010000095">
    <property type="protein sequence ID" value="GAA4814257.1"/>
    <property type="molecule type" value="Genomic_DNA"/>
</dbReference>
<dbReference type="Proteomes" id="UP001500928">
    <property type="component" value="Unassembled WGS sequence"/>
</dbReference>
<dbReference type="PANTHER" id="PTHR33133">
    <property type="entry name" value="OS08G0107100 PROTEIN-RELATED"/>
    <property type="match status" value="1"/>
</dbReference>
<evidence type="ECO:0000259" key="3">
    <source>
        <dbReference type="Pfam" id="PF25231"/>
    </source>
</evidence>
<feature type="domain" description="DUF7847" evidence="3">
    <location>
        <begin position="142"/>
        <end position="418"/>
    </location>
</feature>
<keyword evidence="2" id="KW-0812">Transmembrane</keyword>
<feature type="region of interest" description="Disordered" evidence="1">
    <location>
        <begin position="1"/>
        <end position="130"/>
    </location>
</feature>
<feature type="transmembrane region" description="Helical" evidence="2">
    <location>
        <begin position="256"/>
        <end position="284"/>
    </location>
</feature>
<sequence>MPEVSGPSSGETGEPSPAEPTPGASSEPSSEPSASSPDTSSAATSSGGTSPGAGPDDPTPPHGTPAATQVPAWDPGPGAGPPQTPPPTPPQAPPPAPGYGGPGPGYGGPGYGGPPAGTPPGAFGMPPRAPRPGIVPLRPLGLGEVIDGAMGYIRAHPRVVLGTSAVVAVVTQLVQLVLTLVLGASTPPPGTSPDLATLTAVVGGSAVTQLVTAIVTLVAVGVLTGILMVTISRAVLGAPVDAGEVWRAARPRVPGVIGLSLLVGLIVAGILLVGAVPGLLLLLVDGTLGGVVIALGVIAAVVVAVWVGVSLSLATPAYVLEGVGIGEALRRSWFLVRGRFWPVLGTQVVGTIIVLAVTAAFSFVLALVGVVASVGAGGGLGASPTASPAVLVIGAIVGIIASTVTQPFQAGITGLLYVDQRMRREGFDIELQRASSGGS</sequence>
<keyword evidence="2" id="KW-1133">Transmembrane helix</keyword>
<protein>
    <recommendedName>
        <fullName evidence="3">DUF7847 domain-containing protein</fullName>
    </recommendedName>
</protein>
<feature type="transmembrane region" description="Helical" evidence="2">
    <location>
        <begin position="389"/>
        <end position="418"/>
    </location>
</feature>
<feature type="transmembrane region" description="Helical" evidence="2">
    <location>
        <begin position="290"/>
        <end position="319"/>
    </location>
</feature>
<dbReference type="PANTHER" id="PTHR33133:SF1">
    <property type="entry name" value="EXPRESSED PROTEIN-RELATED"/>
    <property type="match status" value="1"/>
</dbReference>
<feature type="transmembrane region" description="Helical" evidence="2">
    <location>
        <begin position="340"/>
        <end position="369"/>
    </location>
</feature>
<feature type="compositionally biased region" description="Low complexity" evidence="1">
    <location>
        <begin position="1"/>
        <end position="56"/>
    </location>
</feature>